<name>A0A380GMU1_9STAP</name>
<gene>
    <name evidence="1" type="ORF">NCTC13834_01793</name>
</gene>
<dbReference type="RefSeq" id="WP_103372547.1">
    <property type="nucleotide sequence ID" value="NZ_BMCF01000004.1"/>
</dbReference>
<dbReference type="Proteomes" id="UP000254412">
    <property type="component" value="Unassembled WGS sequence"/>
</dbReference>
<dbReference type="EMBL" id="UHDS01000001">
    <property type="protein sequence ID" value="SUM55429.1"/>
    <property type="molecule type" value="Genomic_DNA"/>
</dbReference>
<accession>A0A380GMU1</accession>
<proteinExistence type="predicted"/>
<organism evidence="1 2">
    <name type="scientific">Staphylococcus nepalensis</name>
    <dbReference type="NCBI Taxonomy" id="214473"/>
    <lineage>
        <taxon>Bacteria</taxon>
        <taxon>Bacillati</taxon>
        <taxon>Bacillota</taxon>
        <taxon>Bacilli</taxon>
        <taxon>Bacillales</taxon>
        <taxon>Staphylococcaceae</taxon>
        <taxon>Staphylococcus</taxon>
    </lineage>
</organism>
<protein>
    <submittedName>
        <fullName evidence="1">Uncharacterized protein</fullName>
    </submittedName>
</protein>
<dbReference type="AlphaFoldDB" id="A0A380GMU1"/>
<sequence>MGLSTEYRLKQNNSNITIDVIPLDNNRNRVFGLHKHFDIDEYIVSDERLEAIKRTFRLERADQTSIFDYM</sequence>
<reference evidence="1 2" key="1">
    <citation type="submission" date="2018-06" db="EMBL/GenBank/DDBJ databases">
        <authorList>
            <consortium name="Pathogen Informatics"/>
            <person name="Doyle S."/>
        </authorList>
    </citation>
    <scope>NUCLEOTIDE SEQUENCE [LARGE SCALE GENOMIC DNA]</scope>
    <source>
        <strain evidence="1 2">NCTC13834</strain>
    </source>
</reference>
<evidence type="ECO:0000313" key="2">
    <source>
        <dbReference type="Proteomes" id="UP000254412"/>
    </source>
</evidence>
<evidence type="ECO:0000313" key="1">
    <source>
        <dbReference type="EMBL" id="SUM55429.1"/>
    </source>
</evidence>